<feature type="coiled-coil region" evidence="1">
    <location>
        <begin position="386"/>
        <end position="450"/>
    </location>
</feature>
<protein>
    <recommendedName>
        <fullName evidence="3">Transposase (putative) gypsy type domain-containing protein</fullName>
    </recommendedName>
</protein>
<feature type="domain" description="Transposase (putative) gypsy type" evidence="3">
    <location>
        <begin position="80"/>
        <end position="147"/>
    </location>
</feature>
<dbReference type="PANTHER" id="PTHR31099:SF28">
    <property type="entry name" value="F5J5.12"/>
    <property type="match status" value="1"/>
</dbReference>
<accession>A0A9R0Z4V4</accession>
<sequence length="494" mass="53841">MARSWSSGSWSPDELLEEPSRDGGGGGDDDVSAPHERVTSRLRNRGALEKICNKYSIPDSFTPILAGNLASWSPPPPGSVCVYVDSLNVGMRLPLHPFFGTVLNHFGLAPSQLLPNGWRVLAGFVVLSHFAGVEPSLPVFRHFFALCLFPPHRFYSFRGKDNHGLLFARMRNRFARDWKGDFFFLASSAPWPCPVEWGLPFGSSTLDQTLTGKEKDMAKKLLRARRSSPIDLTTYLTLSNDNLAAAKIIGAPSAPPTPREKAATAAAAAACVSAGKVTVKSEPDCEVLPCAPSLGKKRKVADHRAFDGESSASEPSGPPGFPAPCKRPSATGKDGDWKAARLLLQGTVTPSRERELAASKPADVVASSYVSLLQAANEVSFSLGRALELEEKLRAREADALRAELREAKAELAARGSSREHAHALAERERRGYERGMEDMKRERARALAERDRRGYERGMEEMKRAALPRYPDLDPARLIVPLHPHPPPAAATT</sequence>
<evidence type="ECO:0000313" key="5">
    <source>
        <dbReference type="Proteomes" id="UP000324705"/>
    </source>
</evidence>
<keyword evidence="5" id="KW-1185">Reference proteome</keyword>
<feature type="compositionally biased region" description="Polar residues" evidence="2">
    <location>
        <begin position="1"/>
        <end position="10"/>
    </location>
</feature>
<dbReference type="AlphaFoldDB" id="A0A9R0Z4V4"/>
<dbReference type="Proteomes" id="UP000324705">
    <property type="component" value="Chromosome 7A"/>
</dbReference>
<dbReference type="Pfam" id="PF04195">
    <property type="entry name" value="Transposase_28"/>
    <property type="match status" value="1"/>
</dbReference>
<dbReference type="OMA" id="RGYERGM"/>
<dbReference type="EMBL" id="LT934123">
    <property type="protein sequence ID" value="VAI71014.1"/>
    <property type="molecule type" value="Genomic_DNA"/>
</dbReference>
<feature type="region of interest" description="Disordered" evidence="2">
    <location>
        <begin position="1"/>
        <end position="34"/>
    </location>
</feature>
<evidence type="ECO:0000313" key="4">
    <source>
        <dbReference type="EMBL" id="VAI71014.1"/>
    </source>
</evidence>
<evidence type="ECO:0000259" key="3">
    <source>
        <dbReference type="Pfam" id="PF04195"/>
    </source>
</evidence>
<name>A0A9R0Z4V4_TRITD</name>
<proteinExistence type="predicted"/>
<evidence type="ECO:0000256" key="1">
    <source>
        <dbReference type="SAM" id="Coils"/>
    </source>
</evidence>
<feature type="region of interest" description="Disordered" evidence="2">
    <location>
        <begin position="299"/>
        <end position="334"/>
    </location>
</feature>
<gene>
    <name evidence="4" type="ORF">TRITD_7Av1G041100</name>
</gene>
<organism evidence="4 5">
    <name type="scientific">Triticum turgidum subsp. durum</name>
    <name type="common">Durum wheat</name>
    <name type="synonym">Triticum durum</name>
    <dbReference type="NCBI Taxonomy" id="4567"/>
    <lineage>
        <taxon>Eukaryota</taxon>
        <taxon>Viridiplantae</taxon>
        <taxon>Streptophyta</taxon>
        <taxon>Embryophyta</taxon>
        <taxon>Tracheophyta</taxon>
        <taxon>Spermatophyta</taxon>
        <taxon>Magnoliopsida</taxon>
        <taxon>Liliopsida</taxon>
        <taxon>Poales</taxon>
        <taxon>Poaceae</taxon>
        <taxon>BOP clade</taxon>
        <taxon>Pooideae</taxon>
        <taxon>Triticodae</taxon>
        <taxon>Triticeae</taxon>
        <taxon>Triticinae</taxon>
        <taxon>Triticum</taxon>
    </lineage>
</organism>
<keyword evidence="1" id="KW-0175">Coiled coil</keyword>
<evidence type="ECO:0000256" key="2">
    <source>
        <dbReference type="SAM" id="MobiDB-lite"/>
    </source>
</evidence>
<dbReference type="Gramene" id="TRITD7Av1G041100.1">
    <property type="protein sequence ID" value="TRITD7Av1G041100.1"/>
    <property type="gene ID" value="TRITD7Av1G041100"/>
</dbReference>
<dbReference type="InterPro" id="IPR007321">
    <property type="entry name" value="Transposase_28"/>
</dbReference>
<dbReference type="PANTHER" id="PTHR31099">
    <property type="entry name" value="OS06G0165300 PROTEIN"/>
    <property type="match status" value="1"/>
</dbReference>
<reference evidence="4 5" key="1">
    <citation type="submission" date="2017-09" db="EMBL/GenBank/DDBJ databases">
        <authorList>
            <consortium name="International Durum Wheat Genome Sequencing Consortium (IDWGSC)"/>
            <person name="Milanesi L."/>
        </authorList>
    </citation>
    <scope>NUCLEOTIDE SEQUENCE [LARGE SCALE GENOMIC DNA]</scope>
    <source>
        <strain evidence="5">cv. Svevo</strain>
    </source>
</reference>